<feature type="active site" description="Proton donor" evidence="6">
    <location>
        <position position="422"/>
    </location>
</feature>
<dbReference type="EC" id="2.4.99.16" evidence="6"/>
<feature type="site" description="Transition state stabilizer" evidence="6">
    <location>
        <position position="480"/>
    </location>
</feature>
<comment type="similarity">
    <text evidence="6">Belongs to the glycosyl hydrolase 13 family. GlgE subfamily.</text>
</comment>
<keyword evidence="4 6" id="KW-0119">Carbohydrate metabolism</keyword>
<feature type="binding site" evidence="6">
    <location>
        <position position="322"/>
    </location>
    <ligand>
        <name>alpha-maltose 1-phosphate</name>
        <dbReference type="ChEBI" id="CHEBI:63576"/>
    </ligand>
</feature>
<keyword evidence="3 6" id="KW-0808">Transferase</keyword>
<accession>A0A6J4JZI9</accession>
<evidence type="ECO:0000259" key="7">
    <source>
        <dbReference type="SMART" id="SM00642"/>
    </source>
</evidence>
<dbReference type="PANTHER" id="PTHR47786:SF2">
    <property type="entry name" value="GLYCOSYL HYDROLASE FAMILY 13 CATALYTIC DOMAIN-CONTAINING PROTEIN"/>
    <property type="match status" value="1"/>
</dbReference>
<dbReference type="GO" id="GO:0030979">
    <property type="term" value="P:alpha-glucan biosynthetic process"/>
    <property type="evidence" value="ECO:0007669"/>
    <property type="project" value="UniProtKB-UniRule"/>
</dbReference>
<keyword evidence="8" id="KW-0378">Hydrolase</keyword>
<feature type="domain" description="Glycosyl hydrolase family 13 catalytic" evidence="7">
    <location>
        <begin position="209"/>
        <end position="559"/>
    </location>
</feature>
<feature type="binding site" evidence="6">
    <location>
        <position position="262"/>
    </location>
    <ligand>
        <name>alpha-maltose 1-phosphate</name>
        <dbReference type="ChEBI" id="CHEBI:63576"/>
    </ligand>
</feature>
<dbReference type="InterPro" id="IPR026585">
    <property type="entry name" value="GlgE"/>
</dbReference>
<dbReference type="PANTHER" id="PTHR47786">
    <property type="entry name" value="ALPHA-1,4-GLUCAN:MALTOSE-1-PHOSPHATE MALTOSYLTRANSFERASE"/>
    <property type="match status" value="1"/>
</dbReference>
<evidence type="ECO:0000256" key="1">
    <source>
        <dbReference type="ARBA" id="ARBA00011738"/>
    </source>
</evidence>
<name>A0A6J4JZI9_9BACT</name>
<dbReference type="GO" id="GO:0004553">
    <property type="term" value="F:hydrolase activity, hydrolyzing O-glycosyl compounds"/>
    <property type="evidence" value="ECO:0007669"/>
    <property type="project" value="InterPro"/>
</dbReference>
<comment type="subunit">
    <text evidence="1 6">Homodimer.</text>
</comment>
<dbReference type="Pfam" id="PF00128">
    <property type="entry name" value="Alpha-amylase"/>
    <property type="match status" value="1"/>
</dbReference>
<dbReference type="CDD" id="cd11344">
    <property type="entry name" value="AmyAc_GlgE_like"/>
    <property type="match status" value="1"/>
</dbReference>
<dbReference type="Gene3D" id="1.20.58.80">
    <property type="entry name" value="Phosphotransferase system, lactose/cellobiose-type IIA subunit"/>
    <property type="match status" value="1"/>
</dbReference>
<evidence type="ECO:0000256" key="6">
    <source>
        <dbReference type="HAMAP-Rule" id="MF_02124"/>
    </source>
</evidence>
<feature type="active site" description="Nucleophile" evidence="6">
    <location>
        <position position="393"/>
    </location>
</feature>
<feature type="binding site" evidence="6">
    <location>
        <position position="357"/>
    </location>
    <ligand>
        <name>alpha-maltose 1-phosphate</name>
        <dbReference type="ChEBI" id="CHEBI:63576"/>
    </ligand>
</feature>
<dbReference type="Gene3D" id="2.60.40.10">
    <property type="entry name" value="Immunoglobulins"/>
    <property type="match status" value="1"/>
</dbReference>
<feature type="binding site" evidence="6">
    <location>
        <begin position="534"/>
        <end position="535"/>
    </location>
    <ligand>
        <name>alpha-maltose 1-phosphate</name>
        <dbReference type="ChEBI" id="CHEBI:63576"/>
    </ligand>
</feature>
<dbReference type="SUPFAM" id="SSF51445">
    <property type="entry name" value="(Trans)glycosidases"/>
    <property type="match status" value="1"/>
</dbReference>
<dbReference type="InterPro" id="IPR049171">
    <property type="entry name" value="GLGE_C"/>
</dbReference>
<keyword evidence="2 6" id="KW-0328">Glycosyltransferase</keyword>
<feature type="binding site" evidence="6">
    <location>
        <position position="394"/>
    </location>
    <ligand>
        <name>alpha-maltose 1-phosphate</name>
        <dbReference type="ChEBI" id="CHEBI:63576"/>
    </ligand>
</feature>
<dbReference type="HAMAP" id="MF_02124">
    <property type="entry name" value="GlgE"/>
    <property type="match status" value="1"/>
</dbReference>
<gene>
    <name evidence="6" type="primary">glgE</name>
    <name evidence="8" type="ORF">AVDCRST_MAG11-156</name>
</gene>
<organism evidence="8">
    <name type="scientific">uncultured Gemmatimonadaceae bacterium</name>
    <dbReference type="NCBI Taxonomy" id="246130"/>
    <lineage>
        <taxon>Bacteria</taxon>
        <taxon>Pseudomonadati</taxon>
        <taxon>Gemmatimonadota</taxon>
        <taxon>Gemmatimonadia</taxon>
        <taxon>Gemmatimonadales</taxon>
        <taxon>Gemmatimonadaceae</taxon>
        <taxon>environmental samples</taxon>
    </lineage>
</organism>
<evidence type="ECO:0000313" key="8">
    <source>
        <dbReference type="EMBL" id="CAA9291673.1"/>
    </source>
</evidence>
<dbReference type="Pfam" id="PF11896">
    <property type="entry name" value="GlgE_dom_N_S"/>
    <property type="match status" value="1"/>
</dbReference>
<evidence type="ECO:0000256" key="4">
    <source>
        <dbReference type="ARBA" id="ARBA00023277"/>
    </source>
</evidence>
<dbReference type="SMART" id="SM00642">
    <property type="entry name" value="Aamy"/>
    <property type="match status" value="1"/>
</dbReference>
<dbReference type="InterPro" id="IPR017853">
    <property type="entry name" value="GH"/>
</dbReference>
<dbReference type="Gene3D" id="2.60.40.1180">
    <property type="entry name" value="Golgi alpha-mannosidase II"/>
    <property type="match status" value="1"/>
</dbReference>
<evidence type="ECO:0000256" key="5">
    <source>
        <dbReference type="ARBA" id="ARBA00048735"/>
    </source>
</evidence>
<dbReference type="InterPro" id="IPR021828">
    <property type="entry name" value="GlgE_dom_N/S"/>
</dbReference>
<reference evidence="8" key="1">
    <citation type="submission" date="2020-02" db="EMBL/GenBank/DDBJ databases">
        <authorList>
            <person name="Meier V. D."/>
        </authorList>
    </citation>
    <scope>NUCLEOTIDE SEQUENCE</scope>
    <source>
        <strain evidence="8">AVDCRST_MAG11</strain>
    </source>
</reference>
<dbReference type="Pfam" id="PF21702">
    <property type="entry name" value="GLGE_C"/>
    <property type="match status" value="1"/>
</dbReference>
<dbReference type="InterPro" id="IPR006047">
    <property type="entry name" value="GH13_cat_dom"/>
</dbReference>
<proteinExistence type="inferred from homology"/>
<evidence type="ECO:0000256" key="3">
    <source>
        <dbReference type="ARBA" id="ARBA00022679"/>
    </source>
</evidence>
<keyword evidence="8" id="KW-0326">Glycosidase</keyword>
<protein>
    <recommendedName>
        <fullName evidence="6">Alpha-1,4-glucan:maltose-1-phosphate maltosyltransferase</fullName>
        <shortName evidence="6">GMPMT</shortName>
        <ecNumber evidence="6">2.4.99.16</ecNumber>
    </recommendedName>
    <alternativeName>
        <fullName evidence="6">(1-&gt;4)-alpha-D-glucan:maltose-1-phosphate alpha-D-maltosyltransferase</fullName>
    </alternativeName>
</protein>
<comment type="catalytic activity">
    <reaction evidence="5 6">
        <text>alpha-maltose 1-phosphate + [(1-&gt;4)-alpha-D-glucosyl](n) = [(1-&gt;4)-alpha-D-glucosyl](n+2) + phosphate</text>
        <dbReference type="Rhea" id="RHEA:42692"/>
        <dbReference type="Rhea" id="RHEA-COMP:9584"/>
        <dbReference type="Rhea" id="RHEA-COMP:10183"/>
        <dbReference type="ChEBI" id="CHEBI:15444"/>
        <dbReference type="ChEBI" id="CHEBI:43474"/>
        <dbReference type="ChEBI" id="CHEBI:63576"/>
        <dbReference type="EC" id="2.4.99.16"/>
    </reaction>
</comment>
<dbReference type="Gene3D" id="3.20.20.80">
    <property type="entry name" value="Glycosidases"/>
    <property type="match status" value="1"/>
</dbReference>
<dbReference type="EMBL" id="CADCTU010000037">
    <property type="protein sequence ID" value="CAA9291673.1"/>
    <property type="molecule type" value="Genomic_DNA"/>
</dbReference>
<evidence type="ECO:0000256" key="2">
    <source>
        <dbReference type="ARBA" id="ARBA00022676"/>
    </source>
</evidence>
<dbReference type="AlphaFoldDB" id="A0A6J4JZI9"/>
<dbReference type="InterPro" id="IPR013780">
    <property type="entry name" value="Glyco_hydro_b"/>
</dbReference>
<sequence length="670" mass="75231">MTTDRRRTPRLPESFAHITIEGVTPEVDAGRFAAKRVVGRPCEVGADIFKDGHDLLRARVRYRRPGAAEWSHAPLAYDAAADRWSGAFPLDAIGRWSFTVEAWTDQFGSWRSRLEKKAAAGQHVDVELLEGAELVDRATRRMRFGEPRKQLEAHGRTLRDAAIAPAERVAAALAPALGDLMDAHGTPADLTTYLRELPVTVERERAAFAAWYELFPRSEGSTADGRHGTFDDAARRLPRIAELGFDVIYLPPIHPIGRTFRKGRNNSLAPEPGDVGSPWAIGGEEGGHDAVHPALGTVADFERFVRRARELGMEVALDYALQCSPDHPWAKEHPDWFHVRPDGTIAYAENPPKKYQDIYPINFWCDDREALWAACRDVLLFWVARGVTTFRVDNPHTKPFSFWEWVIGEVQRAHPEVAFLSEAFTRPKKLLRLAKLGFSQSYTYFTWKNTSAELRAWMEEFSTPAVLEYYRGNLFANTPDILHEYLVHGGRPAFRARLLLAGTLSPLYGIYSGYELAENVPVRPGSEEYLDSEKYQLVQRDYEAPGNLNEDVRRLNAIRRAHPALQRADNLAFHHSENPQIVFYHKAAPAAGADDLLVAVNVDPHAPQESMVHVPLDRLGIPADAPYGVEDLLTGARYTWRGSRNYVRLDPGAEPGHVLRVVRPGAEARA</sequence>
<dbReference type="InterPro" id="IPR013783">
    <property type="entry name" value="Ig-like_fold"/>
</dbReference>
<dbReference type="GO" id="GO:0016758">
    <property type="term" value="F:hexosyltransferase activity"/>
    <property type="evidence" value="ECO:0007669"/>
    <property type="project" value="UniProtKB-UniRule"/>
</dbReference>
<comment type="function">
    <text evidence="6">Maltosyltransferase that uses maltose 1-phosphate (M1P) as the sugar donor to elongate linear or branched alpha-(1-&gt;4)-glucans. Is involved in a branched alpha-glucan biosynthetic pathway from trehalose, together with TreS, Mak and GlgB.</text>
</comment>